<organism evidence="4 5">
    <name type="scientific">Coniochaeta pulveracea</name>
    <dbReference type="NCBI Taxonomy" id="177199"/>
    <lineage>
        <taxon>Eukaryota</taxon>
        <taxon>Fungi</taxon>
        <taxon>Dikarya</taxon>
        <taxon>Ascomycota</taxon>
        <taxon>Pezizomycotina</taxon>
        <taxon>Sordariomycetes</taxon>
        <taxon>Sordariomycetidae</taxon>
        <taxon>Coniochaetales</taxon>
        <taxon>Coniochaetaceae</taxon>
        <taxon>Coniochaeta</taxon>
    </lineage>
</organism>
<dbReference type="GO" id="GO:0051604">
    <property type="term" value="P:protein maturation"/>
    <property type="evidence" value="ECO:0007669"/>
    <property type="project" value="InterPro"/>
</dbReference>
<dbReference type="InterPro" id="IPR034904">
    <property type="entry name" value="FSCA_dom_sf"/>
</dbReference>
<gene>
    <name evidence="4" type="ORF">DL546_005553</name>
</gene>
<dbReference type="Gene3D" id="3.30.300.130">
    <property type="entry name" value="Fe-S cluster assembly (FSCA)"/>
    <property type="match status" value="1"/>
</dbReference>
<reference evidence="4 5" key="1">
    <citation type="submission" date="2018-08" db="EMBL/GenBank/DDBJ databases">
        <title>Draft genome of the lignicolous fungus Coniochaeta pulveracea.</title>
        <authorList>
            <person name="Borstlap C.J."/>
            <person name="De Witt R.N."/>
            <person name="Botha A."/>
            <person name="Volschenk H."/>
        </authorList>
    </citation>
    <scope>NUCLEOTIDE SEQUENCE [LARGE SCALE GENOMIC DNA]</scope>
    <source>
        <strain evidence="4 5">CAB683</strain>
    </source>
</reference>
<feature type="region of interest" description="Disordered" evidence="3">
    <location>
        <begin position="91"/>
        <end position="116"/>
    </location>
</feature>
<dbReference type="PANTHER" id="PTHR12377">
    <property type="entry name" value="CYTOSOLIC IRON-SULFUR ASSEMBLY COMPONENT 2B-RELATED"/>
    <property type="match status" value="1"/>
</dbReference>
<evidence type="ECO:0000256" key="2">
    <source>
        <dbReference type="ARBA" id="ARBA00022829"/>
    </source>
</evidence>
<dbReference type="FunFam" id="3.30.300.130:FF:000004">
    <property type="entry name" value="cytosolic iron-sulfur assembly component 2A"/>
    <property type="match status" value="1"/>
</dbReference>
<evidence type="ECO:0000313" key="5">
    <source>
        <dbReference type="Proteomes" id="UP000275385"/>
    </source>
</evidence>
<keyword evidence="2" id="KW-0159">Chromosome partition</keyword>
<dbReference type="AlphaFoldDB" id="A0A420YK81"/>
<dbReference type="GO" id="GO:0007059">
    <property type="term" value="P:chromosome segregation"/>
    <property type="evidence" value="ECO:0007669"/>
    <property type="project" value="UniProtKB-KW"/>
</dbReference>
<dbReference type="PANTHER" id="PTHR12377:SF0">
    <property type="entry name" value="CYTOSOLIC IRON-SULFUR ASSEMBLY COMPONENT 2B"/>
    <property type="match status" value="1"/>
</dbReference>
<evidence type="ECO:0000313" key="4">
    <source>
        <dbReference type="EMBL" id="RKU48255.1"/>
    </source>
</evidence>
<sequence length="284" mass="32154">MIRYRNGLWQSALSSKVIKNHLTTCINTKSICKPITALRAYTKAYTRPERYLRLYSYRPAPNEPTRHRLHCAHTILFRMERSDLDNANPTILNVSQLPSRRQKQSAARKGPENRYDDVLFSKKQSGAYGFGNRVSSWPSSDEEDDADLPEEPIDELEIYDLISSISDPEHPHTLGQLSVVNLSDIHITPSPSENADPEALRTVTVDITPTITHCSLATVIGLAVRVRLEQALPPNYRLDIRMKKDSHAQDDQVNKQLKDKERVAAALENDTLRGVLDKMLLTCV</sequence>
<dbReference type="Proteomes" id="UP000275385">
    <property type="component" value="Unassembled WGS sequence"/>
</dbReference>
<comment type="similarity">
    <text evidence="1">Belongs to the MIP18 family.</text>
</comment>
<dbReference type="Gene3D" id="6.10.250.1280">
    <property type="match status" value="1"/>
</dbReference>
<comment type="caution">
    <text evidence="4">The sequence shown here is derived from an EMBL/GenBank/DDBJ whole genome shotgun (WGS) entry which is preliminary data.</text>
</comment>
<proteinExistence type="inferred from homology"/>
<evidence type="ECO:0000256" key="1">
    <source>
        <dbReference type="ARBA" id="ARBA00010381"/>
    </source>
</evidence>
<dbReference type="InterPro" id="IPR039796">
    <property type="entry name" value="MIP18"/>
</dbReference>
<dbReference type="STRING" id="177199.A0A420YK81"/>
<keyword evidence="5" id="KW-1185">Reference proteome</keyword>
<protein>
    <submittedName>
        <fullName evidence="4">Uncharacterized protein</fullName>
    </submittedName>
</protein>
<accession>A0A420YK81</accession>
<name>A0A420YK81_9PEZI</name>
<evidence type="ECO:0000256" key="3">
    <source>
        <dbReference type="SAM" id="MobiDB-lite"/>
    </source>
</evidence>
<dbReference type="EMBL" id="QVQW01000005">
    <property type="protein sequence ID" value="RKU48255.1"/>
    <property type="molecule type" value="Genomic_DNA"/>
</dbReference>
<dbReference type="OrthoDB" id="2746at2759"/>
<dbReference type="SUPFAM" id="SSF117916">
    <property type="entry name" value="Fe-S cluster assembly (FSCA) domain-like"/>
    <property type="match status" value="1"/>
</dbReference>